<sequence>MLTRTGSDDMALLTDSDTLRKGLVARSDTDDTACLTDLRKRSDGGEKRAMTPSALPPRVLRGRFLKTKEGSSKGHSGGDSDTVSRPVTPTPGFGPRDDDGSMSDASMHSTVSTVTATPMKRPSTVLYGESDAENPAGAVAKKKPAARRGRGARTPSSASVRPAAKTDLTSASEEEPCPGPSYRNALVGTARSSSTSPRPTINSLDRQELRSLADQCVVRLFNVAKTSNNLKGPYVRDIKEAAQTMSDIVEMLANRTASEELRRLWANNARLENENEHLRTELRALRRDFSERKKSPAREPAPATEPPLGISDMLGELQRALTLTMGEMINARIAGLEDRLLPAKRVRPPLQADLRREVEPVAGPSKPAAAQAAKKASSKKDPGPKKGPAPAQAKKAPAQAKKAPVPPKKGSQSAKKAGPSATTSPPSTVTDEARGEAWTTVTRKGKKKKKPSSGAKQAQPDPSAGKVKKKEVKLTPPKSSAVSITLTPEATERGVTYQQVLEKAQSAIDLGQLGIGALKFRVTSTGARMFEVPGMQSGEKADLLAEKLQEVVGEVARVRRPVKTADLRITGLSDAVTPDRIASAVAEKGGCPTSAIKNGVKFNKPTSTPTRPAEGGVESVMWNQVHPGRVIKQRAQFVKLAVLYN</sequence>
<feature type="compositionally biased region" description="Low complexity" evidence="1">
    <location>
        <begin position="191"/>
        <end position="200"/>
    </location>
</feature>
<name>A0A8J2W5Y7_9NEOP</name>
<feature type="compositionally biased region" description="Basic and acidic residues" evidence="1">
    <location>
        <begin position="37"/>
        <end position="49"/>
    </location>
</feature>
<dbReference type="EMBL" id="CAKASE010000080">
    <property type="protein sequence ID" value="CAG9581293.1"/>
    <property type="molecule type" value="Genomic_DNA"/>
</dbReference>
<feature type="compositionally biased region" description="Basic residues" evidence="1">
    <location>
        <begin position="140"/>
        <end position="151"/>
    </location>
</feature>
<evidence type="ECO:0000313" key="2">
    <source>
        <dbReference type="EMBL" id="CAG9581293.1"/>
    </source>
</evidence>
<feature type="compositionally biased region" description="Low complexity" evidence="1">
    <location>
        <begin position="419"/>
        <end position="428"/>
    </location>
</feature>
<feature type="compositionally biased region" description="Basic and acidic residues" evidence="1">
    <location>
        <begin position="287"/>
        <end position="297"/>
    </location>
</feature>
<evidence type="ECO:0000256" key="1">
    <source>
        <dbReference type="SAM" id="MobiDB-lite"/>
    </source>
</evidence>
<accession>A0A8J2W5Y7</accession>
<evidence type="ECO:0000313" key="3">
    <source>
        <dbReference type="Proteomes" id="UP000789524"/>
    </source>
</evidence>
<proteinExistence type="predicted"/>
<gene>
    <name evidence="2" type="ORF">DCHRY22_LOCUS13928</name>
</gene>
<feature type="region of interest" description="Disordered" evidence="1">
    <location>
        <begin position="36"/>
        <end position="206"/>
    </location>
</feature>
<protein>
    <submittedName>
        <fullName evidence="2">(African queen) hypothetical protein</fullName>
    </submittedName>
</protein>
<keyword evidence="3" id="KW-1185">Reference proteome</keyword>
<dbReference type="Proteomes" id="UP000789524">
    <property type="component" value="Unassembled WGS sequence"/>
</dbReference>
<feature type="compositionally biased region" description="Polar residues" evidence="1">
    <location>
        <begin position="103"/>
        <end position="116"/>
    </location>
</feature>
<reference evidence="2" key="1">
    <citation type="submission" date="2021-09" db="EMBL/GenBank/DDBJ databases">
        <authorList>
            <person name="Martin H S."/>
        </authorList>
    </citation>
    <scope>NUCLEOTIDE SEQUENCE</scope>
</reference>
<feature type="region of interest" description="Disordered" evidence="1">
    <location>
        <begin position="351"/>
        <end position="480"/>
    </location>
</feature>
<feature type="compositionally biased region" description="Low complexity" evidence="1">
    <location>
        <begin position="362"/>
        <end position="375"/>
    </location>
</feature>
<feature type="compositionally biased region" description="Low complexity" evidence="1">
    <location>
        <begin position="386"/>
        <end position="403"/>
    </location>
</feature>
<organism evidence="2 3">
    <name type="scientific">Danaus chrysippus</name>
    <name type="common">African queen</name>
    <dbReference type="NCBI Taxonomy" id="151541"/>
    <lineage>
        <taxon>Eukaryota</taxon>
        <taxon>Metazoa</taxon>
        <taxon>Ecdysozoa</taxon>
        <taxon>Arthropoda</taxon>
        <taxon>Hexapoda</taxon>
        <taxon>Insecta</taxon>
        <taxon>Pterygota</taxon>
        <taxon>Neoptera</taxon>
        <taxon>Endopterygota</taxon>
        <taxon>Lepidoptera</taxon>
        <taxon>Glossata</taxon>
        <taxon>Ditrysia</taxon>
        <taxon>Papilionoidea</taxon>
        <taxon>Nymphalidae</taxon>
        <taxon>Danainae</taxon>
        <taxon>Danaini</taxon>
        <taxon>Danaina</taxon>
        <taxon>Danaus</taxon>
        <taxon>Anosia</taxon>
    </lineage>
</organism>
<dbReference type="AlphaFoldDB" id="A0A8J2W5Y7"/>
<feature type="compositionally biased region" description="Basic and acidic residues" evidence="1">
    <location>
        <begin position="66"/>
        <end position="78"/>
    </location>
</feature>
<comment type="caution">
    <text evidence="2">The sequence shown here is derived from an EMBL/GenBank/DDBJ whole genome shotgun (WGS) entry which is preliminary data.</text>
</comment>
<feature type="region of interest" description="Disordered" evidence="1">
    <location>
        <begin position="287"/>
        <end position="311"/>
    </location>
</feature>
<dbReference type="OrthoDB" id="7490362at2759"/>